<keyword evidence="1" id="KW-0812">Transmembrane</keyword>
<proteinExistence type="predicted"/>
<protein>
    <submittedName>
        <fullName evidence="2">Uncharacterized protein</fullName>
    </submittedName>
</protein>
<gene>
    <name evidence="2" type="ORF">JYZ213_LOCUS25016</name>
</gene>
<dbReference type="Proteomes" id="UP000663845">
    <property type="component" value="Unassembled WGS sequence"/>
</dbReference>
<dbReference type="AlphaFoldDB" id="A0A814TVP5"/>
<accession>A0A814TVP5</accession>
<dbReference type="EMBL" id="CAJNOG010000314">
    <property type="protein sequence ID" value="CAF1167443.1"/>
    <property type="molecule type" value="Genomic_DNA"/>
</dbReference>
<reference evidence="2" key="1">
    <citation type="submission" date="2021-02" db="EMBL/GenBank/DDBJ databases">
        <authorList>
            <person name="Nowell W R."/>
        </authorList>
    </citation>
    <scope>NUCLEOTIDE SEQUENCE</scope>
</reference>
<feature type="transmembrane region" description="Helical" evidence="1">
    <location>
        <begin position="102"/>
        <end position="123"/>
    </location>
</feature>
<evidence type="ECO:0000256" key="1">
    <source>
        <dbReference type="SAM" id="Phobius"/>
    </source>
</evidence>
<comment type="caution">
    <text evidence="2">The sequence shown here is derived from an EMBL/GenBank/DDBJ whole genome shotgun (WGS) entry which is preliminary data.</text>
</comment>
<sequence>MELNFASTFVSSSLDEVLAESTTFPITLTKIVNQTDPLASDGLSTYGGIFSSAFNVNSDILFTNETRYTFIYRTATNITVTTTEDNFYVSNLQQPIARQTEIIFHNLLFTIVILEVFGLVYLVTKLLLTPVLKNVFSRLQKKFPTNKIGIAPNNDIEMVDCETDGSVVKSN</sequence>
<keyword evidence="1" id="KW-1133">Transmembrane helix</keyword>
<evidence type="ECO:0000313" key="3">
    <source>
        <dbReference type="Proteomes" id="UP000663845"/>
    </source>
</evidence>
<name>A0A814TVP5_9BILA</name>
<organism evidence="2 3">
    <name type="scientific">Adineta steineri</name>
    <dbReference type="NCBI Taxonomy" id="433720"/>
    <lineage>
        <taxon>Eukaryota</taxon>
        <taxon>Metazoa</taxon>
        <taxon>Spiralia</taxon>
        <taxon>Gnathifera</taxon>
        <taxon>Rotifera</taxon>
        <taxon>Eurotatoria</taxon>
        <taxon>Bdelloidea</taxon>
        <taxon>Adinetida</taxon>
        <taxon>Adinetidae</taxon>
        <taxon>Adineta</taxon>
    </lineage>
</organism>
<evidence type="ECO:0000313" key="2">
    <source>
        <dbReference type="EMBL" id="CAF1167443.1"/>
    </source>
</evidence>
<keyword evidence="1" id="KW-0472">Membrane</keyword>